<dbReference type="SUPFAM" id="SSF103657">
    <property type="entry name" value="BAR/IMD domain-like"/>
    <property type="match status" value="1"/>
</dbReference>
<dbReference type="GO" id="GO:0019904">
    <property type="term" value="F:protein domain specific binding"/>
    <property type="evidence" value="ECO:0007669"/>
    <property type="project" value="InterPro"/>
</dbReference>
<keyword evidence="4" id="KW-1185">Reference proteome</keyword>
<reference evidence="4" key="1">
    <citation type="submission" date="2012-01" db="EMBL/GenBank/DDBJ databases">
        <title>The Genome Sequence of Oreochromis niloticus (Nile Tilapia).</title>
        <authorList>
            <consortium name="Broad Institute Genome Assembly Team"/>
            <consortium name="Broad Institute Sequencing Platform"/>
            <person name="Di Palma F."/>
            <person name="Johnson J."/>
            <person name="Lander E.S."/>
            <person name="Lindblad-Toh K."/>
        </authorList>
    </citation>
    <scope>NUCLEOTIDE SEQUENCE [LARGE SCALE GENOMIC DNA]</scope>
</reference>
<dbReference type="Proteomes" id="UP000005207">
    <property type="component" value="Linkage group LG23"/>
</dbReference>
<name>I3K666_ORENI</name>
<reference evidence="3" key="3">
    <citation type="submission" date="2025-09" db="UniProtKB">
        <authorList>
            <consortium name="Ensembl"/>
        </authorList>
    </citation>
    <scope>IDENTIFICATION</scope>
</reference>
<dbReference type="Pfam" id="PF04629">
    <property type="entry name" value="ICA69"/>
    <property type="match status" value="1"/>
</dbReference>
<dbReference type="SMART" id="SM01015">
    <property type="entry name" value="Arfaptin"/>
    <property type="match status" value="1"/>
</dbReference>
<accession>I3K666</accession>
<proteinExistence type="predicted"/>
<dbReference type="GO" id="GO:0051049">
    <property type="term" value="P:regulation of transport"/>
    <property type="evidence" value="ECO:0007669"/>
    <property type="project" value="TreeGrafter"/>
</dbReference>
<feature type="compositionally biased region" description="Low complexity" evidence="1">
    <location>
        <begin position="416"/>
        <end position="433"/>
    </location>
</feature>
<dbReference type="HOGENOM" id="CLU_037158_1_0_1"/>
<dbReference type="GeneTree" id="ENSGT00390000005530"/>
<evidence type="ECO:0000256" key="1">
    <source>
        <dbReference type="SAM" id="MobiDB-lite"/>
    </source>
</evidence>
<sequence>MLSGRALLGEDSSVMARMQKKFWKTKQVLIKATGKKEDEYVVASDADLDAKLEFFRSVQSTCTELLKVIEKYQHRITRLSQEENELGLFLRFQAEHDRTKAGNMMDATSKALCASAKQRMALCPSLHRLHQEVETFRRRAISDTLLTVTCMEKARTEYRGALLWMKDVSQELDPDTYKQLEKFRKVQAQVRGTKSQFEKLKNDVCQKVDMLGASRCNMLSHSLCTYQTTLLQFWEKTAQAMSEIHKAFQGHVPYQFTTLKDLRDPLEQISDSKKQEEKEKACLMKSFWTIRTWSSVYPSDGSLHTGGQPHPAGTNLRKEEDDGEPGDMAFLKDLLSPGSGASDEFSREWQDAFGMFTSPSVPTTSQGAQSGATAARPPSNPPSPTGFLPSQLLDHSLSSTGWATPPMFKAPPLQVPQSPNQSAQPAPKSAAAPGGSKDMSAWFNLFADLDPLSNPDAIGRSADELLNA</sequence>
<organism evidence="3 4">
    <name type="scientific">Oreochromis niloticus</name>
    <name type="common">Nile tilapia</name>
    <name type="synonym">Tilapia nilotica</name>
    <dbReference type="NCBI Taxonomy" id="8128"/>
    <lineage>
        <taxon>Eukaryota</taxon>
        <taxon>Metazoa</taxon>
        <taxon>Chordata</taxon>
        <taxon>Craniata</taxon>
        <taxon>Vertebrata</taxon>
        <taxon>Euteleostomi</taxon>
        <taxon>Actinopterygii</taxon>
        <taxon>Neopterygii</taxon>
        <taxon>Teleostei</taxon>
        <taxon>Neoteleostei</taxon>
        <taxon>Acanthomorphata</taxon>
        <taxon>Ovalentaria</taxon>
        <taxon>Cichlomorphae</taxon>
        <taxon>Cichliformes</taxon>
        <taxon>Cichlidae</taxon>
        <taxon>African cichlids</taxon>
        <taxon>Pseudocrenilabrinae</taxon>
        <taxon>Oreochromini</taxon>
        <taxon>Oreochromis</taxon>
    </lineage>
</organism>
<dbReference type="SMART" id="SM01237">
    <property type="entry name" value="ICA69"/>
    <property type="match status" value="1"/>
</dbReference>
<dbReference type="InParanoid" id="I3K666"/>
<dbReference type="PANTHER" id="PTHR10164:SF5">
    <property type="entry name" value="ISLET CELL AUTOANTIGEN 1-LIKE PROTEIN"/>
    <property type="match status" value="1"/>
</dbReference>
<feature type="region of interest" description="Disordered" evidence="1">
    <location>
        <begin position="300"/>
        <end position="437"/>
    </location>
</feature>
<dbReference type="PANTHER" id="PTHR10164">
    <property type="entry name" value="ISLET CELL AUTOANTIGEN 1"/>
    <property type="match status" value="1"/>
</dbReference>
<evidence type="ECO:0000313" key="3">
    <source>
        <dbReference type="Ensembl" id="ENSONIP00000016611.2"/>
    </source>
</evidence>
<dbReference type="PROSITE" id="PS50870">
    <property type="entry name" value="AH"/>
    <property type="match status" value="1"/>
</dbReference>
<dbReference type="InterPro" id="IPR027267">
    <property type="entry name" value="AH/BAR_dom_sf"/>
</dbReference>
<dbReference type="InterPro" id="IPR024114">
    <property type="entry name" value="Islet_autoAg_Ica1/Ica1-like"/>
</dbReference>
<feature type="domain" description="AH" evidence="2">
    <location>
        <begin position="43"/>
        <end position="246"/>
    </location>
</feature>
<dbReference type="InterPro" id="IPR010504">
    <property type="entry name" value="AH_dom"/>
</dbReference>
<protein>
    <submittedName>
        <fullName evidence="3">Islet cell autoantigen 1-like</fullName>
    </submittedName>
</protein>
<evidence type="ECO:0000259" key="2">
    <source>
        <dbReference type="PROSITE" id="PS50870"/>
    </source>
</evidence>
<dbReference type="AlphaFoldDB" id="I3K666"/>
<dbReference type="CDD" id="cd07661">
    <property type="entry name" value="BAR_ICA69"/>
    <property type="match status" value="1"/>
</dbReference>
<evidence type="ECO:0000313" key="4">
    <source>
        <dbReference type="Proteomes" id="UP000005207"/>
    </source>
</evidence>
<reference evidence="3" key="2">
    <citation type="submission" date="2025-08" db="UniProtKB">
        <authorList>
            <consortium name="Ensembl"/>
        </authorList>
    </citation>
    <scope>IDENTIFICATION</scope>
</reference>
<dbReference type="OMA" id="IHEEFTG"/>
<dbReference type="STRING" id="8128.ENSONIP00000016611"/>
<gene>
    <name evidence="3" type="primary">ICA1L</name>
    <name evidence="3" type="synonym">ical1</name>
</gene>
<dbReference type="GO" id="GO:0005794">
    <property type="term" value="C:Golgi apparatus"/>
    <property type="evidence" value="ECO:0007669"/>
    <property type="project" value="TreeGrafter"/>
</dbReference>
<dbReference type="Ensembl" id="ENSONIT00000016626.2">
    <property type="protein sequence ID" value="ENSONIP00000016611.2"/>
    <property type="gene ID" value="ENSONIG00000013208.2"/>
</dbReference>
<dbReference type="FunFam" id="1.20.1270.60:FF:000015">
    <property type="entry name" value="Islet cell autoantigen 1, 69kDa"/>
    <property type="match status" value="1"/>
</dbReference>
<feature type="compositionally biased region" description="Polar residues" evidence="1">
    <location>
        <begin position="357"/>
        <end position="372"/>
    </location>
</feature>
<dbReference type="Gene3D" id="1.20.1270.60">
    <property type="entry name" value="Arfaptin homology (AH) domain/BAR domain"/>
    <property type="match status" value="1"/>
</dbReference>
<dbReference type="Pfam" id="PF06456">
    <property type="entry name" value="Arfaptin"/>
    <property type="match status" value="1"/>
</dbReference>
<dbReference type="InterPro" id="IPR006723">
    <property type="entry name" value="Islet_autoAg_Ica1_C"/>
</dbReference>
<dbReference type="eggNOG" id="KOG3891">
    <property type="taxonomic scope" value="Eukaryota"/>
</dbReference>